<dbReference type="Pfam" id="PF13855">
    <property type="entry name" value="LRR_8"/>
    <property type="match status" value="3"/>
</dbReference>
<evidence type="ECO:0000256" key="9">
    <source>
        <dbReference type="ARBA" id="ARBA00022692"/>
    </source>
</evidence>
<keyword evidence="18" id="KW-0325">Glycoprotein</keyword>
<keyword evidence="14" id="KW-0067">ATP-binding</keyword>
<dbReference type="InterPro" id="IPR008271">
    <property type="entry name" value="Ser/Thr_kinase_AS"/>
</dbReference>
<dbReference type="Pfam" id="PF08263">
    <property type="entry name" value="LRRNT_2"/>
    <property type="match status" value="1"/>
</dbReference>
<evidence type="ECO:0000256" key="5">
    <source>
        <dbReference type="ARBA" id="ARBA00022527"/>
    </source>
</evidence>
<sequence length="1183" mass="129536">MGVAVGCTVDGKSPSEVEIPELFFSFDLGFGFSFRSVVQFHRPTQSPNAVAKSKRLSVSLFVFLPHYRICWSGLRLVLFHSGIEMKLVAMEVEVITLLFIAFAHFACCYGLNLQQQNRKALETDEALVLLSFKRALSLQVDTLPDWDEANRQSFCSWTGVRCSSNNTVTGIHLGSKNFSGSLSPLLGDLHSLQQLNLSDNSLSGNIPGELFSLDGSLTALNLSFNTLTGPIPSTIYASRNLESIDLSRNSLTGGVPVDLGLLGRLRVLRLEGNNITGSVPASLGNCSQLVELSLIENQLDGEIPEELGKLRQLRYLRLYRNKLTGNVPGSLSNCSGIEELLVSENFLVGRIPESYGLLSKVKLLYLWGNRLTGSIPSTLSNCTELVQLLLDGNSLTGPLPPELGNRLTKLQILSIHSNILSGVIPESVANFSSLHSLWSHENRFSGSIPRSLGAMRSLSKVALEKNQLGGWIPEEIGNASRLQVLRLQENQLEGEIPATLGFLQDLQGLSLQSNRLEGRIPPELGRCSSLNYLKLQDNRLVGTIPSNLSQLSQLRNLDVSRNQLTGVIPASLSSCFRLENVDLSYNSLGGSIPPQVLKLPALLSGFNLSHNRLTGEIPRDFASMVLVQAIDLSANQLTGFIPESLGACTGLAKLDLSSNLLTGEIPPALGDLSGLSGALNLSRNNITGSIPENLSKLKALSQLDLSHNQLSGFVPALDLPDLTVLDISSNNLEGPIPGPLASFSSSSFTGNSKLCGPSIHKKCRHRHGFFTWWKVLVVTVTGTLVLLLLLLVIAAAYVLKIHRQSIVEAPTEDIPHGLTKFTTSDLSIATDNFSSSNVVGVGALSSVYKAQLPGGRCIAVKKMASARTSRKLFLRELHTLGTLRHRNLGRVIGYCSTPELMAIILEFMPNGSLDKQLHDHQSRLEAFSTWEVRYKIALGTAQGLEYLHHQCSSPVLHCDLKPSNILLDSELQSRISDFGISKVRVQNTRTTTSSFKGTIGYVAPEYSYSSIPSTKGDVFSYGVVLLELVTGKRPTGNFGDGTSLVQWARSHFPGEIASLLDETIVFDRQEEHLQILQVFAVALACTREDPQQRPTMQDVLAFLTRRKAEHEEHCIETLAHASSPYDAIDTSFEQGGEICEHKLRVRFFKWSHMEDMEVLRAFGAEVIMWKDEDGNLKELKEIY</sequence>
<dbReference type="InterPro" id="IPR032675">
    <property type="entry name" value="LRR_dom_sf"/>
</dbReference>
<dbReference type="Pfam" id="PF00069">
    <property type="entry name" value="Pkinase"/>
    <property type="match status" value="1"/>
</dbReference>
<dbReference type="FunFam" id="1.10.510.10:FF:000358">
    <property type="entry name" value="Putative leucine-rich repeat receptor-like serine/threonine-protein kinase"/>
    <property type="match status" value="1"/>
</dbReference>
<reference evidence="23 24" key="1">
    <citation type="journal article" date="2011" name="Science">
        <title>The Selaginella genome identifies genetic changes associated with the evolution of vascular plants.</title>
        <authorList>
            <person name="Banks J.A."/>
            <person name="Nishiyama T."/>
            <person name="Hasebe M."/>
            <person name="Bowman J.L."/>
            <person name="Gribskov M."/>
            <person name="dePamphilis C."/>
            <person name="Albert V.A."/>
            <person name="Aono N."/>
            <person name="Aoyama T."/>
            <person name="Ambrose B.A."/>
            <person name="Ashton N.W."/>
            <person name="Axtell M.J."/>
            <person name="Barker E."/>
            <person name="Barker M.S."/>
            <person name="Bennetzen J.L."/>
            <person name="Bonawitz N.D."/>
            <person name="Chapple C."/>
            <person name="Cheng C."/>
            <person name="Correa L.G."/>
            <person name="Dacre M."/>
            <person name="DeBarry J."/>
            <person name="Dreyer I."/>
            <person name="Elias M."/>
            <person name="Engstrom E.M."/>
            <person name="Estelle M."/>
            <person name="Feng L."/>
            <person name="Finet C."/>
            <person name="Floyd S.K."/>
            <person name="Frommer W.B."/>
            <person name="Fujita T."/>
            <person name="Gramzow L."/>
            <person name="Gutensohn M."/>
            <person name="Harholt J."/>
            <person name="Hattori M."/>
            <person name="Heyl A."/>
            <person name="Hirai T."/>
            <person name="Hiwatashi Y."/>
            <person name="Ishikawa M."/>
            <person name="Iwata M."/>
            <person name="Karol K.G."/>
            <person name="Koehler B."/>
            <person name="Kolukisaoglu U."/>
            <person name="Kubo M."/>
            <person name="Kurata T."/>
            <person name="Lalonde S."/>
            <person name="Li K."/>
            <person name="Li Y."/>
            <person name="Litt A."/>
            <person name="Lyons E."/>
            <person name="Manning G."/>
            <person name="Maruyama T."/>
            <person name="Michael T.P."/>
            <person name="Mikami K."/>
            <person name="Miyazaki S."/>
            <person name="Morinaga S."/>
            <person name="Murata T."/>
            <person name="Mueller-Roeber B."/>
            <person name="Nelson D.R."/>
            <person name="Obara M."/>
            <person name="Oguri Y."/>
            <person name="Olmstead R.G."/>
            <person name="Onodera N."/>
            <person name="Petersen B.L."/>
            <person name="Pils B."/>
            <person name="Prigge M."/>
            <person name="Rensing S.A."/>
            <person name="Riano-Pachon D.M."/>
            <person name="Roberts A.W."/>
            <person name="Sato Y."/>
            <person name="Scheller H.V."/>
            <person name="Schulz B."/>
            <person name="Schulz C."/>
            <person name="Shakirov E.V."/>
            <person name="Shibagaki N."/>
            <person name="Shinohara N."/>
            <person name="Shippen D.E."/>
            <person name="Soerensen I."/>
            <person name="Sotooka R."/>
            <person name="Sugimoto N."/>
            <person name="Sugita M."/>
            <person name="Sumikawa N."/>
            <person name="Tanurdzic M."/>
            <person name="Theissen G."/>
            <person name="Ulvskov P."/>
            <person name="Wakazuki S."/>
            <person name="Weng J.K."/>
            <person name="Willats W.W."/>
            <person name="Wipf D."/>
            <person name="Wolf P.G."/>
            <person name="Yang L."/>
            <person name="Zimmer A.D."/>
            <person name="Zhu Q."/>
            <person name="Mitros T."/>
            <person name="Hellsten U."/>
            <person name="Loque D."/>
            <person name="Otillar R."/>
            <person name="Salamov A."/>
            <person name="Schmutz J."/>
            <person name="Shapiro H."/>
            <person name="Lindquist E."/>
            <person name="Lucas S."/>
            <person name="Rokhsar D."/>
            <person name="Grigoriev I.V."/>
        </authorList>
    </citation>
    <scope>NUCLEOTIDE SEQUENCE [LARGE SCALE GENOMIC DNA]</scope>
</reference>
<evidence type="ECO:0000256" key="7">
    <source>
        <dbReference type="ARBA" id="ARBA00022614"/>
    </source>
</evidence>
<dbReference type="EMBL" id="GL377585">
    <property type="protein sequence ID" value="EFJ25964.1"/>
    <property type="molecule type" value="Genomic_DNA"/>
</dbReference>
<evidence type="ECO:0000256" key="8">
    <source>
        <dbReference type="ARBA" id="ARBA00022679"/>
    </source>
</evidence>
<evidence type="ECO:0000256" key="15">
    <source>
        <dbReference type="ARBA" id="ARBA00022989"/>
    </source>
</evidence>
<evidence type="ECO:0000256" key="20">
    <source>
        <dbReference type="ARBA" id="ARBA00048679"/>
    </source>
</evidence>
<name>D8RP31_SELML</name>
<evidence type="ECO:0000256" key="19">
    <source>
        <dbReference type="ARBA" id="ARBA00047899"/>
    </source>
</evidence>
<keyword evidence="4" id="KW-1003">Cell membrane</keyword>
<feature type="domain" description="Protein kinase" evidence="22">
    <location>
        <begin position="833"/>
        <end position="1113"/>
    </location>
</feature>
<dbReference type="InterPro" id="IPR001611">
    <property type="entry name" value="Leu-rich_rpt"/>
</dbReference>
<dbReference type="InterPro" id="IPR011009">
    <property type="entry name" value="Kinase-like_dom_sf"/>
</dbReference>
<evidence type="ECO:0000256" key="12">
    <source>
        <dbReference type="ARBA" id="ARBA00022741"/>
    </source>
</evidence>
<keyword evidence="8" id="KW-0808">Transferase</keyword>
<evidence type="ECO:0000256" key="11">
    <source>
        <dbReference type="ARBA" id="ARBA00022737"/>
    </source>
</evidence>
<evidence type="ECO:0000256" key="4">
    <source>
        <dbReference type="ARBA" id="ARBA00022475"/>
    </source>
</evidence>
<dbReference type="GO" id="GO:0005886">
    <property type="term" value="C:plasma membrane"/>
    <property type="evidence" value="ECO:0007669"/>
    <property type="project" value="UniProtKB-SubCell"/>
</dbReference>
<comment type="catalytic activity">
    <reaction evidence="20">
        <text>L-seryl-[protein] + ATP = O-phospho-L-seryl-[protein] + ADP + H(+)</text>
        <dbReference type="Rhea" id="RHEA:17989"/>
        <dbReference type="Rhea" id="RHEA-COMP:9863"/>
        <dbReference type="Rhea" id="RHEA-COMP:11604"/>
        <dbReference type="ChEBI" id="CHEBI:15378"/>
        <dbReference type="ChEBI" id="CHEBI:29999"/>
        <dbReference type="ChEBI" id="CHEBI:30616"/>
        <dbReference type="ChEBI" id="CHEBI:83421"/>
        <dbReference type="ChEBI" id="CHEBI:456216"/>
        <dbReference type="EC" id="2.7.11.1"/>
    </reaction>
</comment>
<dbReference type="CDD" id="cd14066">
    <property type="entry name" value="STKc_IRAK"/>
    <property type="match status" value="1"/>
</dbReference>
<dbReference type="GO" id="GO:0005524">
    <property type="term" value="F:ATP binding"/>
    <property type="evidence" value="ECO:0007669"/>
    <property type="project" value="UniProtKB-KW"/>
</dbReference>
<evidence type="ECO:0000259" key="22">
    <source>
        <dbReference type="PROSITE" id="PS50011"/>
    </source>
</evidence>
<dbReference type="STRING" id="88036.D8RP31"/>
<proteinExistence type="inferred from homology"/>
<dbReference type="PROSITE" id="PS50011">
    <property type="entry name" value="PROTEIN_KINASE_DOM"/>
    <property type="match status" value="1"/>
</dbReference>
<dbReference type="Proteomes" id="UP000001514">
    <property type="component" value="Unassembled WGS sequence"/>
</dbReference>
<dbReference type="Pfam" id="PF00560">
    <property type="entry name" value="LRR_1"/>
    <property type="match status" value="6"/>
</dbReference>
<dbReference type="InterPro" id="IPR000719">
    <property type="entry name" value="Prot_kinase_dom"/>
</dbReference>
<comment type="similarity">
    <text evidence="2">Belongs to the protein kinase superfamily. Ser/Thr protein kinase family.</text>
</comment>
<evidence type="ECO:0000256" key="3">
    <source>
        <dbReference type="ARBA" id="ARBA00012513"/>
    </source>
</evidence>
<dbReference type="PANTHER" id="PTHR27000">
    <property type="entry name" value="LEUCINE-RICH REPEAT RECEPTOR-LIKE PROTEIN KINASE FAMILY PROTEIN-RELATED"/>
    <property type="match status" value="1"/>
</dbReference>
<dbReference type="Gramene" id="EFJ25964">
    <property type="protein sequence ID" value="EFJ25964"/>
    <property type="gene ID" value="SELMODRAFT_413321"/>
</dbReference>
<dbReference type="SMART" id="SM00369">
    <property type="entry name" value="LRR_TYP"/>
    <property type="match status" value="8"/>
</dbReference>
<keyword evidence="24" id="KW-1185">Reference proteome</keyword>
<evidence type="ECO:0000256" key="13">
    <source>
        <dbReference type="ARBA" id="ARBA00022777"/>
    </source>
</evidence>
<evidence type="ECO:0000256" key="1">
    <source>
        <dbReference type="ARBA" id="ARBA00004162"/>
    </source>
</evidence>
<evidence type="ECO:0000256" key="21">
    <source>
        <dbReference type="SAM" id="Phobius"/>
    </source>
</evidence>
<keyword evidence="9 21" id="KW-0812">Transmembrane</keyword>
<dbReference type="SMART" id="SM00220">
    <property type="entry name" value="S_TKc"/>
    <property type="match status" value="1"/>
</dbReference>
<dbReference type="InParanoid" id="D8RP31"/>
<dbReference type="PROSITE" id="PS00108">
    <property type="entry name" value="PROTEIN_KINASE_ST"/>
    <property type="match status" value="1"/>
</dbReference>
<keyword evidence="11" id="KW-0677">Repeat</keyword>
<evidence type="ECO:0000256" key="17">
    <source>
        <dbReference type="ARBA" id="ARBA00023170"/>
    </source>
</evidence>
<evidence type="ECO:0000256" key="10">
    <source>
        <dbReference type="ARBA" id="ARBA00022729"/>
    </source>
</evidence>
<protein>
    <recommendedName>
        <fullName evidence="3">non-specific serine/threonine protein kinase</fullName>
        <ecNumber evidence="3">2.7.11.1</ecNumber>
    </recommendedName>
</protein>
<dbReference type="AlphaFoldDB" id="D8RP31"/>
<dbReference type="FunFam" id="3.80.10.10:FF:000041">
    <property type="entry name" value="LRR receptor-like serine/threonine-protein kinase ERECTA"/>
    <property type="match status" value="2"/>
</dbReference>
<dbReference type="PRINTS" id="PR00019">
    <property type="entry name" value="LEURICHRPT"/>
</dbReference>
<keyword evidence="13" id="KW-0418">Kinase</keyword>
<dbReference type="Gene3D" id="1.10.510.10">
    <property type="entry name" value="Transferase(Phosphotransferase) domain 1"/>
    <property type="match status" value="1"/>
</dbReference>
<evidence type="ECO:0000256" key="18">
    <source>
        <dbReference type="ARBA" id="ARBA00023180"/>
    </source>
</evidence>
<organism evidence="24">
    <name type="scientific">Selaginella moellendorffii</name>
    <name type="common">Spikemoss</name>
    <dbReference type="NCBI Taxonomy" id="88036"/>
    <lineage>
        <taxon>Eukaryota</taxon>
        <taxon>Viridiplantae</taxon>
        <taxon>Streptophyta</taxon>
        <taxon>Embryophyta</taxon>
        <taxon>Tracheophyta</taxon>
        <taxon>Lycopodiopsida</taxon>
        <taxon>Selaginellales</taxon>
        <taxon>Selaginellaceae</taxon>
        <taxon>Selaginella</taxon>
    </lineage>
</organism>
<evidence type="ECO:0000256" key="14">
    <source>
        <dbReference type="ARBA" id="ARBA00022840"/>
    </source>
</evidence>
<evidence type="ECO:0000256" key="6">
    <source>
        <dbReference type="ARBA" id="ARBA00022553"/>
    </source>
</evidence>
<dbReference type="InterPro" id="IPR003591">
    <property type="entry name" value="Leu-rich_rpt_typical-subtyp"/>
</dbReference>
<evidence type="ECO:0000256" key="2">
    <source>
        <dbReference type="ARBA" id="ARBA00008684"/>
    </source>
</evidence>
<evidence type="ECO:0000256" key="16">
    <source>
        <dbReference type="ARBA" id="ARBA00023136"/>
    </source>
</evidence>
<keyword evidence="5" id="KW-0723">Serine/threonine-protein kinase</keyword>
<evidence type="ECO:0000313" key="24">
    <source>
        <dbReference type="Proteomes" id="UP000001514"/>
    </source>
</evidence>
<dbReference type="SUPFAM" id="SSF52058">
    <property type="entry name" value="L domain-like"/>
    <property type="match status" value="1"/>
</dbReference>
<keyword evidence="16 21" id="KW-0472">Membrane</keyword>
<keyword evidence="6" id="KW-0597">Phosphoprotein</keyword>
<comment type="subcellular location">
    <subcellularLocation>
        <location evidence="1">Cell membrane</location>
        <topology evidence="1">Single-pass membrane protein</topology>
    </subcellularLocation>
</comment>
<feature type="transmembrane region" description="Helical" evidence="21">
    <location>
        <begin position="94"/>
        <end position="111"/>
    </location>
</feature>
<comment type="catalytic activity">
    <reaction evidence="19">
        <text>L-threonyl-[protein] + ATP = O-phospho-L-threonyl-[protein] + ADP + H(+)</text>
        <dbReference type="Rhea" id="RHEA:46608"/>
        <dbReference type="Rhea" id="RHEA-COMP:11060"/>
        <dbReference type="Rhea" id="RHEA-COMP:11605"/>
        <dbReference type="ChEBI" id="CHEBI:15378"/>
        <dbReference type="ChEBI" id="CHEBI:30013"/>
        <dbReference type="ChEBI" id="CHEBI:30616"/>
        <dbReference type="ChEBI" id="CHEBI:61977"/>
        <dbReference type="ChEBI" id="CHEBI:456216"/>
        <dbReference type="EC" id="2.7.11.1"/>
    </reaction>
</comment>
<dbReference type="GO" id="GO:0004674">
    <property type="term" value="F:protein serine/threonine kinase activity"/>
    <property type="evidence" value="ECO:0000318"/>
    <property type="project" value="GO_Central"/>
</dbReference>
<dbReference type="FunFam" id="3.80.10.10:FF:000095">
    <property type="entry name" value="LRR receptor-like serine/threonine-protein kinase GSO1"/>
    <property type="match status" value="1"/>
</dbReference>
<dbReference type="FunFam" id="3.80.10.10:FF:000275">
    <property type="entry name" value="Leucine-rich repeat receptor-like protein kinase"/>
    <property type="match status" value="1"/>
</dbReference>
<accession>D8RP31</accession>
<feature type="transmembrane region" description="Helical" evidence="21">
    <location>
        <begin position="771"/>
        <end position="799"/>
    </location>
</feature>
<feature type="transmembrane region" description="Helical" evidence="21">
    <location>
        <begin position="56"/>
        <end position="74"/>
    </location>
</feature>
<dbReference type="PANTHER" id="PTHR27000:SF444">
    <property type="entry name" value="LRR RECEPTOR-LIKE SERINE_THREONINE-PROTEIN KINASE GSO1"/>
    <property type="match status" value="1"/>
</dbReference>
<dbReference type="Gene3D" id="3.30.200.20">
    <property type="entry name" value="Phosphorylase Kinase, domain 1"/>
    <property type="match status" value="1"/>
</dbReference>
<dbReference type="eggNOG" id="ENOG502QTTB">
    <property type="taxonomic scope" value="Eukaryota"/>
</dbReference>
<dbReference type="KEGG" id="smo:SELMODRAFT_413321"/>
<keyword evidence="10" id="KW-0732">Signal</keyword>
<dbReference type="EC" id="2.7.11.1" evidence="3"/>
<evidence type="ECO:0000313" key="23">
    <source>
        <dbReference type="EMBL" id="EFJ25964.1"/>
    </source>
</evidence>
<keyword evidence="7" id="KW-0433">Leucine-rich repeat</keyword>
<keyword evidence="12" id="KW-0547">Nucleotide-binding</keyword>
<keyword evidence="15 21" id="KW-1133">Transmembrane helix</keyword>
<gene>
    <name evidence="23" type="ORF">SELMODRAFT_413321</name>
</gene>
<dbReference type="InterPro" id="IPR013210">
    <property type="entry name" value="LRR_N_plant-typ"/>
</dbReference>
<dbReference type="SUPFAM" id="SSF52047">
    <property type="entry name" value="RNI-like"/>
    <property type="match status" value="1"/>
</dbReference>
<keyword evidence="17" id="KW-0675">Receptor</keyword>
<dbReference type="Gene3D" id="3.80.10.10">
    <property type="entry name" value="Ribonuclease Inhibitor"/>
    <property type="match status" value="4"/>
</dbReference>
<dbReference type="GO" id="GO:0016020">
    <property type="term" value="C:membrane"/>
    <property type="evidence" value="ECO:0000318"/>
    <property type="project" value="GO_Central"/>
</dbReference>
<dbReference type="SUPFAM" id="SSF56112">
    <property type="entry name" value="Protein kinase-like (PK-like)"/>
    <property type="match status" value="1"/>
</dbReference>
<dbReference type="HOGENOM" id="CLU_000288_22_1_1"/>
<dbReference type="PROSITE" id="PS51450">
    <property type="entry name" value="LRR"/>
    <property type="match status" value="1"/>
</dbReference>
<dbReference type="FunFam" id="3.80.10.10:FF:000439">
    <property type="entry name" value="LRR receptor-like serine/threonine-protein kinase FLS2"/>
    <property type="match status" value="1"/>
</dbReference>